<reference evidence="4" key="2">
    <citation type="journal article" date="2024" name="Environ. Microbiol.">
        <title>Genome analysis and description of Tunturibacter gen. nov. expands the diversity of Terriglobia in tundra soils.</title>
        <authorList>
            <person name="Messyasz A."/>
            <person name="Mannisto M.K."/>
            <person name="Kerkhof L.J."/>
            <person name="Haggblom M.M."/>
        </authorList>
    </citation>
    <scope>NUCLEOTIDE SEQUENCE</scope>
    <source>
        <strain evidence="4">X5P6</strain>
    </source>
</reference>
<dbReference type="InterPro" id="IPR041881">
    <property type="entry name" value="PqqD_sf"/>
</dbReference>
<comment type="pathway">
    <text evidence="1">Cofactor biosynthesis; pyrroloquinoline quinone biosynthesis.</text>
</comment>
<dbReference type="NCBIfam" id="TIGR03859">
    <property type="entry name" value="PQQ_PqqD"/>
    <property type="match status" value="1"/>
</dbReference>
<dbReference type="GO" id="GO:0018189">
    <property type="term" value="P:pyrroloquinoline quinone biosynthetic process"/>
    <property type="evidence" value="ECO:0007669"/>
    <property type="project" value="UniProtKB-KW"/>
</dbReference>
<accession>A0AAU7ZJD2</accession>
<dbReference type="KEGG" id="tpsc:RBB77_11670"/>
<dbReference type="EMBL" id="CP132942">
    <property type="protein sequence ID" value="XCB31120.1"/>
    <property type="molecule type" value="Genomic_DNA"/>
</dbReference>
<evidence type="ECO:0000256" key="1">
    <source>
        <dbReference type="ARBA" id="ARBA00004886"/>
    </source>
</evidence>
<organism evidence="4">
    <name type="scientific">Tunturiibacter psychrotolerans</name>
    <dbReference type="NCBI Taxonomy" id="3069686"/>
    <lineage>
        <taxon>Bacteria</taxon>
        <taxon>Pseudomonadati</taxon>
        <taxon>Acidobacteriota</taxon>
        <taxon>Terriglobia</taxon>
        <taxon>Terriglobales</taxon>
        <taxon>Acidobacteriaceae</taxon>
        <taxon>Tunturiibacter</taxon>
    </lineage>
</organism>
<evidence type="ECO:0000313" key="4">
    <source>
        <dbReference type="EMBL" id="XCB31120.1"/>
    </source>
</evidence>
<keyword evidence="3" id="KW-0884">PQQ biosynthesis</keyword>
<dbReference type="Gene3D" id="1.10.10.1150">
    <property type="entry name" value="Coenzyme PQQ synthesis protein D (PqqD)"/>
    <property type="match status" value="1"/>
</dbReference>
<evidence type="ECO:0000256" key="2">
    <source>
        <dbReference type="ARBA" id="ARBA00011741"/>
    </source>
</evidence>
<dbReference type="GO" id="GO:0048038">
    <property type="term" value="F:quinone binding"/>
    <property type="evidence" value="ECO:0007669"/>
    <property type="project" value="InterPro"/>
</dbReference>
<comment type="subunit">
    <text evidence="2">Monomer. Interacts with PqqE.</text>
</comment>
<dbReference type="Pfam" id="PF05402">
    <property type="entry name" value="PqqD"/>
    <property type="match status" value="1"/>
</dbReference>
<reference evidence="4" key="1">
    <citation type="submission" date="2023-08" db="EMBL/GenBank/DDBJ databases">
        <authorList>
            <person name="Messyasz A."/>
            <person name="Mannisto M.K."/>
            <person name="Kerkhof L.J."/>
            <person name="Haggblom M."/>
        </authorList>
    </citation>
    <scope>NUCLEOTIDE SEQUENCE</scope>
    <source>
        <strain evidence="4">X5P6</strain>
    </source>
</reference>
<dbReference type="InterPro" id="IPR008792">
    <property type="entry name" value="PQQD"/>
</dbReference>
<dbReference type="RefSeq" id="WP_353061963.1">
    <property type="nucleotide sequence ID" value="NZ_CP132942.1"/>
</dbReference>
<proteinExistence type="predicted"/>
<gene>
    <name evidence="4" type="primary">pqqD</name>
    <name evidence="4" type="ORF">RBB77_11670</name>
</gene>
<dbReference type="InterPro" id="IPR022479">
    <property type="entry name" value="PqqD_bac"/>
</dbReference>
<dbReference type="AlphaFoldDB" id="A0AAU7ZJD2"/>
<evidence type="ECO:0000256" key="3">
    <source>
        <dbReference type="ARBA" id="ARBA00022905"/>
    </source>
</evidence>
<protein>
    <submittedName>
        <fullName evidence="4">Pyrroloquinoline quinone biosynthesis peptide chaperone PqqD</fullName>
    </submittedName>
</protein>
<name>A0AAU7ZJD2_9BACT</name>
<sequence length="95" mass="10281">MSEPVAGTRIPRLAVGCRVRTVSPDEAMLLVPEGALRLKGAASEIIALIDGQRSVEAITTQLQQKHSATESSQIAAEVKQFLDKLHARSVLLYKD</sequence>